<keyword evidence="2" id="KW-1185">Reference proteome</keyword>
<reference evidence="1 2" key="1">
    <citation type="submission" date="2016-10" db="EMBL/GenBank/DDBJ databases">
        <authorList>
            <person name="de Groot N.N."/>
        </authorList>
    </citation>
    <scope>NUCLEOTIDE SEQUENCE [LARGE SCALE GENOMIC DNA]</scope>
    <source>
        <strain evidence="1 2">CGMCC 4.6533</strain>
    </source>
</reference>
<gene>
    <name evidence="1" type="ORF">SAMN05421869_115267</name>
</gene>
<dbReference type="RefSeq" id="WP_176993450.1">
    <property type="nucleotide sequence ID" value="NZ_FNDJ01000015.1"/>
</dbReference>
<name>A0A1G9BHY4_9ACTN</name>
<protein>
    <submittedName>
        <fullName evidence="1">Uncharacterized protein</fullName>
    </submittedName>
</protein>
<sequence>MAARLEEAGEDALVSVVTPAGGERARRSVEKLGALGENESVVTTRPFAEASVWTR</sequence>
<dbReference type="AlphaFoldDB" id="A0A1G9BHY4"/>
<evidence type="ECO:0000313" key="1">
    <source>
        <dbReference type="EMBL" id="SDK39119.1"/>
    </source>
</evidence>
<dbReference type="Proteomes" id="UP000199202">
    <property type="component" value="Unassembled WGS sequence"/>
</dbReference>
<organism evidence="1 2">
    <name type="scientific">Nonomuraea jiangxiensis</name>
    <dbReference type="NCBI Taxonomy" id="633440"/>
    <lineage>
        <taxon>Bacteria</taxon>
        <taxon>Bacillati</taxon>
        <taxon>Actinomycetota</taxon>
        <taxon>Actinomycetes</taxon>
        <taxon>Streptosporangiales</taxon>
        <taxon>Streptosporangiaceae</taxon>
        <taxon>Nonomuraea</taxon>
    </lineage>
</organism>
<proteinExistence type="predicted"/>
<dbReference type="EMBL" id="FNDJ01000015">
    <property type="protein sequence ID" value="SDK39119.1"/>
    <property type="molecule type" value="Genomic_DNA"/>
</dbReference>
<accession>A0A1G9BHY4</accession>
<evidence type="ECO:0000313" key="2">
    <source>
        <dbReference type="Proteomes" id="UP000199202"/>
    </source>
</evidence>